<reference evidence="4" key="1">
    <citation type="submission" date="2020-05" db="EMBL/GenBank/DDBJ databases">
        <title>Mycena genomes resolve the evolution of fungal bioluminescence.</title>
        <authorList>
            <person name="Tsai I.J."/>
        </authorList>
    </citation>
    <scope>NUCLEOTIDE SEQUENCE</scope>
    <source>
        <strain evidence="4">171206Taipei</strain>
    </source>
</reference>
<comment type="similarity">
    <text evidence="2">Belongs to the FMP52 family.</text>
</comment>
<name>A0A8H6T3B7_9AGAR</name>
<accession>A0A8H6T3B7</accession>
<sequence>MSSPPPPSALLLGATGQVGSCILKELLASPYFSKVGEFGRKTTDPDKLAVGKEKLEQRTIDFENLDTSGLKDGKWDVVFIALGTTAKAAGSAAAFEKIDREYVINAARAAQGDYPQRLIYVSSAGANSKSSFLYPRSKGLTENGLAKLGYDEVIVFRPALLAGVNRPDSRPAERIASVFTSVLSHISSSVEININTLAKSILKAGYLNKLPPVARATQSGSDGAKFTLVDNAGALALATNSE</sequence>
<comment type="caution">
    <text evidence="4">The sequence shown here is derived from an EMBL/GenBank/DDBJ whole genome shotgun (WGS) entry which is preliminary data.</text>
</comment>
<dbReference type="SUPFAM" id="SSF51735">
    <property type="entry name" value="NAD(P)-binding Rossmann-fold domains"/>
    <property type="match status" value="1"/>
</dbReference>
<dbReference type="InterPro" id="IPR036291">
    <property type="entry name" value="NAD(P)-bd_dom_sf"/>
</dbReference>
<gene>
    <name evidence="4" type="ORF">MIND_00319900</name>
</gene>
<dbReference type="Pfam" id="PF13460">
    <property type="entry name" value="NAD_binding_10"/>
    <property type="match status" value="1"/>
</dbReference>
<protein>
    <recommendedName>
        <fullName evidence="3">NAD(P)-binding domain-containing protein</fullName>
    </recommendedName>
</protein>
<evidence type="ECO:0000256" key="2">
    <source>
        <dbReference type="ARBA" id="ARBA00006617"/>
    </source>
</evidence>
<proteinExistence type="inferred from homology"/>
<dbReference type="EMBL" id="JACAZF010000003">
    <property type="protein sequence ID" value="KAF7309491.1"/>
    <property type="molecule type" value="Genomic_DNA"/>
</dbReference>
<evidence type="ECO:0000313" key="4">
    <source>
        <dbReference type="EMBL" id="KAF7309491.1"/>
    </source>
</evidence>
<dbReference type="PANTHER" id="PTHR14097">
    <property type="entry name" value="OXIDOREDUCTASE HTATIP2"/>
    <property type="match status" value="1"/>
</dbReference>
<comment type="subcellular location">
    <subcellularLocation>
        <location evidence="1">Mitochondrion outer membrane</location>
        <topology evidence="1">Peripheral membrane protein</topology>
    </subcellularLocation>
</comment>
<dbReference type="InterPro" id="IPR016040">
    <property type="entry name" value="NAD(P)-bd_dom"/>
</dbReference>
<dbReference type="GeneID" id="59342572"/>
<dbReference type="Gene3D" id="3.40.50.720">
    <property type="entry name" value="NAD(P)-binding Rossmann-like Domain"/>
    <property type="match status" value="1"/>
</dbReference>
<evidence type="ECO:0000313" key="5">
    <source>
        <dbReference type="Proteomes" id="UP000636479"/>
    </source>
</evidence>
<dbReference type="RefSeq" id="XP_037222941.1">
    <property type="nucleotide sequence ID" value="XM_037360056.1"/>
</dbReference>
<dbReference type="PANTHER" id="PTHR14097:SF7">
    <property type="entry name" value="OXIDOREDUCTASE HTATIP2"/>
    <property type="match status" value="1"/>
</dbReference>
<organism evidence="4 5">
    <name type="scientific">Mycena indigotica</name>
    <dbReference type="NCBI Taxonomy" id="2126181"/>
    <lineage>
        <taxon>Eukaryota</taxon>
        <taxon>Fungi</taxon>
        <taxon>Dikarya</taxon>
        <taxon>Basidiomycota</taxon>
        <taxon>Agaricomycotina</taxon>
        <taxon>Agaricomycetes</taxon>
        <taxon>Agaricomycetidae</taxon>
        <taxon>Agaricales</taxon>
        <taxon>Marasmiineae</taxon>
        <taxon>Mycenaceae</taxon>
        <taxon>Mycena</taxon>
    </lineage>
</organism>
<dbReference type="AlphaFoldDB" id="A0A8H6T3B7"/>
<dbReference type="Proteomes" id="UP000636479">
    <property type="component" value="Unassembled WGS sequence"/>
</dbReference>
<dbReference type="GO" id="GO:0005741">
    <property type="term" value="C:mitochondrial outer membrane"/>
    <property type="evidence" value="ECO:0007669"/>
    <property type="project" value="UniProtKB-SubCell"/>
</dbReference>
<evidence type="ECO:0000259" key="3">
    <source>
        <dbReference type="Pfam" id="PF13460"/>
    </source>
</evidence>
<evidence type="ECO:0000256" key="1">
    <source>
        <dbReference type="ARBA" id="ARBA00004450"/>
    </source>
</evidence>
<dbReference type="OrthoDB" id="430436at2759"/>
<feature type="domain" description="NAD(P)-binding" evidence="3">
    <location>
        <begin position="13"/>
        <end position="130"/>
    </location>
</feature>
<dbReference type="GO" id="GO:0051170">
    <property type="term" value="P:import into nucleus"/>
    <property type="evidence" value="ECO:0007669"/>
    <property type="project" value="TreeGrafter"/>
</dbReference>
<keyword evidence="5" id="KW-1185">Reference proteome</keyword>